<evidence type="ECO:0000259" key="1">
    <source>
        <dbReference type="Pfam" id="PF01551"/>
    </source>
</evidence>
<dbReference type="Pfam" id="PF01551">
    <property type="entry name" value="Peptidase_M23"/>
    <property type="match status" value="2"/>
</dbReference>
<comment type="caution">
    <text evidence="2">The sequence shown here is derived from an EMBL/GenBank/DDBJ whole genome shotgun (WGS) entry which is preliminary data.</text>
</comment>
<dbReference type="GO" id="GO:0004222">
    <property type="term" value="F:metalloendopeptidase activity"/>
    <property type="evidence" value="ECO:0007669"/>
    <property type="project" value="TreeGrafter"/>
</dbReference>
<dbReference type="AlphaFoldDB" id="A0A644XG59"/>
<dbReference type="EMBL" id="VSSQ01002406">
    <property type="protein sequence ID" value="MPM15215.1"/>
    <property type="molecule type" value="Genomic_DNA"/>
</dbReference>
<dbReference type="InterPro" id="IPR011055">
    <property type="entry name" value="Dup_hybrid_motif"/>
</dbReference>
<dbReference type="InterPro" id="IPR016047">
    <property type="entry name" value="M23ase_b-sheet_dom"/>
</dbReference>
<dbReference type="CDD" id="cd12797">
    <property type="entry name" value="M23_peptidase"/>
    <property type="match status" value="1"/>
</dbReference>
<protein>
    <recommendedName>
        <fullName evidence="1">M23ase beta-sheet core domain-containing protein</fullName>
    </recommendedName>
</protein>
<name>A0A644XG59_9ZZZZ</name>
<organism evidence="2">
    <name type="scientific">bioreactor metagenome</name>
    <dbReference type="NCBI Taxonomy" id="1076179"/>
    <lineage>
        <taxon>unclassified sequences</taxon>
        <taxon>metagenomes</taxon>
        <taxon>ecological metagenomes</taxon>
    </lineage>
</organism>
<dbReference type="InterPro" id="IPR050570">
    <property type="entry name" value="Cell_wall_metabolism_enzyme"/>
</dbReference>
<feature type="domain" description="M23ase beta-sheet core" evidence="1">
    <location>
        <begin position="51"/>
        <end position="117"/>
    </location>
</feature>
<sequence>MRKLFISAALSALSFFTAVGAIAQTADGYIKPLDLPISLSGNYGELRATHFHAGLDFRVGGVSGAPVKAVKDGYISRLSVSPTGYGNAVYITHPDGTTTVYGHLHSFSTKVADWVRAIQYERESFSVNINPDPSLFPVKRGDVIGKAGNTGSSGGPHLHFEIRDTKTEIPLNPQIVAGYDIHDNIAPTIERVSFYGITGAGTIPSIIFLKSFTQNEKDVVVNVPDTFYVAVAGVDRMNGTGARLAISEYEYYIDGEKIFSFRADKIPFDKGRYVNSIVEYPQKVNFKRSMVKSWVEPGSALTTHTESTNHGLFVISDDAIHTVTVKLSDFAGNSAKRSFSVKRETSLKPKQFDSLALSAGKVMPWFIPNIFEKGSLKVTLPVGSLYRTILFYADSLSGDGANFPIWRVFNESTPIHAGAEISLRVTVPENLKDKAYIAKVDEGGKLSYRGGRWSGDRLSASLSEFGTYTVAFDTIAPIVKLALTEGAKIVSGLIPVTLYDQISGIAEINAQVDGVWILPQYDPKSRKVTLILDSKRIPKGGNKKLLLLVTDGRGNTTEIKRGFIW</sequence>
<proteinExistence type="predicted"/>
<dbReference type="SUPFAM" id="SSF51261">
    <property type="entry name" value="Duplicated hybrid motif"/>
    <property type="match status" value="1"/>
</dbReference>
<dbReference type="PANTHER" id="PTHR21666">
    <property type="entry name" value="PEPTIDASE-RELATED"/>
    <property type="match status" value="1"/>
</dbReference>
<accession>A0A644XG59</accession>
<gene>
    <name evidence="2" type="ORF">SDC9_61582</name>
</gene>
<reference evidence="2" key="1">
    <citation type="submission" date="2019-08" db="EMBL/GenBank/DDBJ databases">
        <authorList>
            <person name="Kucharzyk K."/>
            <person name="Murdoch R.W."/>
            <person name="Higgins S."/>
            <person name="Loffler F."/>
        </authorList>
    </citation>
    <scope>NUCLEOTIDE SEQUENCE</scope>
</reference>
<evidence type="ECO:0000313" key="2">
    <source>
        <dbReference type="EMBL" id="MPM15215.1"/>
    </source>
</evidence>
<dbReference type="PANTHER" id="PTHR21666:SF285">
    <property type="entry name" value="M23 FAMILY METALLOPEPTIDASE"/>
    <property type="match status" value="1"/>
</dbReference>
<dbReference type="Gene3D" id="2.70.70.10">
    <property type="entry name" value="Glucose Permease (Domain IIA)"/>
    <property type="match status" value="1"/>
</dbReference>
<feature type="domain" description="M23ase beta-sheet core" evidence="1">
    <location>
        <begin position="138"/>
        <end position="168"/>
    </location>
</feature>